<feature type="compositionally biased region" description="Low complexity" evidence="4">
    <location>
        <begin position="373"/>
        <end position="389"/>
    </location>
</feature>
<dbReference type="AlphaFoldDB" id="A0A2P6V535"/>
<comment type="caution">
    <text evidence="5">The sequence shown here is derived from an EMBL/GenBank/DDBJ whole genome shotgun (WGS) entry which is preliminary data.</text>
</comment>
<feature type="compositionally biased region" description="Gly residues" evidence="4">
    <location>
        <begin position="398"/>
        <end position="409"/>
    </location>
</feature>
<dbReference type="PANTHER" id="PTHR23188:SF12">
    <property type="entry name" value="RNA POLYMERASE II-ASSOCIATED FACTOR 1 HOMOLOG"/>
    <property type="match status" value="1"/>
</dbReference>
<dbReference type="EMBL" id="LHPF02000028">
    <property type="protein sequence ID" value="PSC69195.1"/>
    <property type="molecule type" value="Genomic_DNA"/>
</dbReference>
<evidence type="ECO:0000256" key="2">
    <source>
        <dbReference type="ARBA" id="ARBA00007560"/>
    </source>
</evidence>
<comment type="similarity">
    <text evidence="2">Belongs to the PAF1 family.</text>
</comment>
<sequence>MADQGKKRGPEWDVRINTDEPNRLRRDTAFLCNIRFRNDLPEIPCDPKLLLPPYDRQAVSAFKLTELEKELRKDLLLEPDLGIPIHPWNIERYSVPEVVPPLHPDDAELVRSDEELEPKKARLRGAEAEVSWLMRTKYMTAEAGMRQAPRAKVAAAAAERENEDPQEERLRQVEAQFAAAGAPPVHPRDPTLTPMEVLPVFPDELFEGRSCVIATYDNDPLEDVPQLVGLSAEARARAAQAHLLKSFRTPTGQPLVALLVPQKPPPPGDDELSAAGGVPGAAFSGDYDWVREYLGTVRLDDTGGTFLFRFADDGTVRFHDLNTKLGMRKRKRAATDEDGEGDGAVLQPEKVMLRLPGQDFSEEEEEEERQHNGSAAAAAGSDEQAADGGVDSGEEADGGGSDGGGGGGGEEQERDAYQARANAALRDAFGSDDDDD</sequence>
<evidence type="ECO:0000256" key="1">
    <source>
        <dbReference type="ARBA" id="ARBA00004123"/>
    </source>
</evidence>
<gene>
    <name evidence="5" type="ORF">C2E20_7245</name>
</gene>
<comment type="subcellular location">
    <subcellularLocation>
        <location evidence="1">Nucleus</location>
    </subcellularLocation>
</comment>
<dbReference type="Pfam" id="PF03985">
    <property type="entry name" value="Paf1"/>
    <property type="match status" value="1"/>
</dbReference>
<evidence type="ECO:0000313" key="6">
    <source>
        <dbReference type="Proteomes" id="UP000239649"/>
    </source>
</evidence>
<evidence type="ECO:0000313" key="5">
    <source>
        <dbReference type="EMBL" id="PSC69195.1"/>
    </source>
</evidence>
<feature type="region of interest" description="Disordered" evidence="4">
    <location>
        <begin position="327"/>
        <end position="436"/>
    </location>
</feature>
<protein>
    <submittedName>
        <fullName evidence="5">RNA polymerase II-associated factor 1</fullName>
    </submittedName>
</protein>
<keyword evidence="6" id="KW-1185">Reference proteome</keyword>
<dbReference type="GO" id="GO:0006368">
    <property type="term" value="P:transcription elongation by RNA polymerase II"/>
    <property type="evidence" value="ECO:0007669"/>
    <property type="project" value="InterPro"/>
</dbReference>
<name>A0A2P6V535_9CHLO</name>
<dbReference type="Proteomes" id="UP000239649">
    <property type="component" value="Unassembled WGS sequence"/>
</dbReference>
<evidence type="ECO:0000256" key="3">
    <source>
        <dbReference type="ARBA" id="ARBA00023242"/>
    </source>
</evidence>
<organism evidence="5 6">
    <name type="scientific">Micractinium conductrix</name>
    <dbReference type="NCBI Taxonomy" id="554055"/>
    <lineage>
        <taxon>Eukaryota</taxon>
        <taxon>Viridiplantae</taxon>
        <taxon>Chlorophyta</taxon>
        <taxon>core chlorophytes</taxon>
        <taxon>Trebouxiophyceae</taxon>
        <taxon>Chlorellales</taxon>
        <taxon>Chlorellaceae</taxon>
        <taxon>Chlorella clade</taxon>
        <taxon>Micractinium</taxon>
    </lineage>
</organism>
<dbReference type="InterPro" id="IPR007133">
    <property type="entry name" value="RNA_pol_II-assoc_Paf1"/>
</dbReference>
<dbReference type="GO" id="GO:0003682">
    <property type="term" value="F:chromatin binding"/>
    <property type="evidence" value="ECO:0007669"/>
    <property type="project" value="TreeGrafter"/>
</dbReference>
<dbReference type="OrthoDB" id="10260285at2759"/>
<dbReference type="PANTHER" id="PTHR23188">
    <property type="entry name" value="RNA POLYMERASE II-ASSOCIATED FACTOR 1 HOMOLOG"/>
    <property type="match status" value="1"/>
</dbReference>
<evidence type="ECO:0000256" key="4">
    <source>
        <dbReference type="SAM" id="MobiDB-lite"/>
    </source>
</evidence>
<proteinExistence type="inferred from homology"/>
<keyword evidence="3" id="KW-0539">Nucleus</keyword>
<dbReference type="GO" id="GO:0016593">
    <property type="term" value="C:Cdc73/Paf1 complex"/>
    <property type="evidence" value="ECO:0007669"/>
    <property type="project" value="InterPro"/>
</dbReference>
<dbReference type="STRING" id="554055.A0A2P6V535"/>
<reference evidence="5 6" key="1">
    <citation type="journal article" date="2018" name="Plant J.">
        <title>Genome sequences of Chlorella sorokiniana UTEX 1602 and Micractinium conductrix SAG 241.80: implications to maltose excretion by a green alga.</title>
        <authorList>
            <person name="Arriola M.B."/>
            <person name="Velmurugan N."/>
            <person name="Zhang Y."/>
            <person name="Plunkett M.H."/>
            <person name="Hondzo H."/>
            <person name="Barney B.M."/>
        </authorList>
    </citation>
    <scope>NUCLEOTIDE SEQUENCE [LARGE SCALE GENOMIC DNA]</scope>
    <source>
        <strain evidence="5 6">SAG 241.80</strain>
    </source>
</reference>
<accession>A0A2P6V535</accession>
<dbReference type="GO" id="GO:0000993">
    <property type="term" value="F:RNA polymerase II complex binding"/>
    <property type="evidence" value="ECO:0007669"/>
    <property type="project" value="TreeGrafter"/>
</dbReference>